<dbReference type="EMBL" id="CACRTI010000015">
    <property type="protein sequence ID" value="VYT47359.1"/>
    <property type="molecule type" value="Genomic_DNA"/>
</dbReference>
<dbReference type="Gene3D" id="2.180.10.10">
    <property type="entry name" value="RHS repeat-associated core"/>
    <property type="match status" value="1"/>
</dbReference>
<evidence type="ECO:0000259" key="4">
    <source>
        <dbReference type="Pfam" id="PF25023"/>
    </source>
</evidence>
<dbReference type="EC" id="3.1.-.-" evidence="5"/>
<dbReference type="GO" id="GO:0016787">
    <property type="term" value="F:hydrolase activity"/>
    <property type="evidence" value="ECO:0007669"/>
    <property type="project" value="UniProtKB-KW"/>
</dbReference>
<gene>
    <name evidence="5" type="primary">rhsC_1</name>
    <name evidence="5" type="ORF">CALFYP1_00405</name>
</gene>
<dbReference type="InterPro" id="IPR022385">
    <property type="entry name" value="Rhs_assc_core"/>
</dbReference>
<sequence length="642" mass="74617">MNLERQTVHHPETNDLLWQHATRHDYTKGLATRTIPDNLPPVEWLTYGSGYLTGMKLGDTPLVEFTRDRLHRETQRRFGEYDLTTVYTPAGQLQRHHLSILQLNRDYTWNSGGQLVRIRGQHEQRDYQYGDAGRLLSTHITSPHHDLAQWTFTDPAGNRTAQRDKYPMLPDHFRDNRISQDVENFYHYDEHGRLTEKDERRIHPHGSVVHHYRYDNQHRLTHYRRMQQGNVLTESRYLYDPPGRRVSKRVWACTVYHDGSCSQPALQETVWYAWDGNRLTTTQTDKTRIQTVYLPGSFTPLIRIETATGELTRAIRRTLAEKFQQEANVTFPPELVARVDNLEAELRRGELSEANQQWLTQCGLTPEQMKNQLEPEYTPERKIHLYHCDHRGLPLALIDVNGAIAWRAEFDEWGNVLREDNPHNLEQLIRLPGQQWDKETGLYYNRHRYYDPAQGRYITQDPIGLMGGLNPYQYPLNPVQFIDPLGLKDVVAVVWGRRVLDKSVGHVFLGDSNSNVYMSSFPTPHGMHGVNTTKNWVNTQVAEGRTPDGIYLISVPDDDSFDKAAKDERDKDSWDWYSNNANETNCTVQAYKTLKAGGVKLSTPWVAPWSPNDFLDEMNNLSKQKNSGVTKIPMQWWAMYPE</sequence>
<evidence type="ECO:0000259" key="3">
    <source>
        <dbReference type="Pfam" id="PF03527"/>
    </source>
</evidence>
<dbReference type="AlphaFoldDB" id="A0A6N2WZI8"/>
<dbReference type="InterPro" id="IPR001826">
    <property type="entry name" value="RHS"/>
</dbReference>
<evidence type="ECO:0000256" key="2">
    <source>
        <dbReference type="ARBA" id="ARBA00022737"/>
    </source>
</evidence>
<proteinExistence type="inferred from homology"/>
<feature type="domain" description="Teneurin-like YD-shell" evidence="4">
    <location>
        <begin position="74"/>
        <end position="250"/>
    </location>
</feature>
<dbReference type="PRINTS" id="PR00394">
    <property type="entry name" value="RHSPROTEIN"/>
</dbReference>
<dbReference type="InterPro" id="IPR050708">
    <property type="entry name" value="T6SS_VgrG/RHS"/>
</dbReference>
<feature type="domain" description="RHS protein conserved region" evidence="3">
    <location>
        <begin position="383"/>
        <end position="420"/>
    </location>
</feature>
<keyword evidence="2" id="KW-0677">Repeat</keyword>
<accession>A0A6N2WZI8</accession>
<dbReference type="NCBIfam" id="TIGR03696">
    <property type="entry name" value="Rhs_assc_core"/>
    <property type="match status" value="1"/>
</dbReference>
<comment type="similarity">
    <text evidence="1">Belongs to the RHS family.</text>
</comment>
<reference evidence="5" key="1">
    <citation type="submission" date="2019-11" db="EMBL/GenBank/DDBJ databases">
        <authorList>
            <person name="Feng L."/>
        </authorList>
    </citation>
    <scope>NUCLEOTIDE SEQUENCE</scope>
    <source>
        <strain evidence="5">CAmalonaticusLFYP1</strain>
    </source>
</reference>
<organism evidence="5">
    <name type="scientific">Citrobacter amalonaticus</name>
    <dbReference type="NCBI Taxonomy" id="35703"/>
    <lineage>
        <taxon>Bacteria</taxon>
        <taxon>Pseudomonadati</taxon>
        <taxon>Pseudomonadota</taxon>
        <taxon>Gammaproteobacteria</taxon>
        <taxon>Enterobacterales</taxon>
        <taxon>Enterobacteriaceae</taxon>
        <taxon>Citrobacter</taxon>
    </lineage>
</organism>
<dbReference type="Pfam" id="PF25023">
    <property type="entry name" value="TEN_YD-shell"/>
    <property type="match status" value="1"/>
</dbReference>
<dbReference type="InterPro" id="IPR056823">
    <property type="entry name" value="TEN-like_YD-shell"/>
</dbReference>
<evidence type="ECO:0000256" key="1">
    <source>
        <dbReference type="ARBA" id="ARBA00009455"/>
    </source>
</evidence>
<protein>
    <submittedName>
        <fullName evidence="5">Deoxyribonuclease RhsC</fullName>
        <ecNumber evidence="5">3.1.-.-</ecNumber>
    </submittedName>
</protein>
<keyword evidence="5" id="KW-0378">Hydrolase</keyword>
<dbReference type="PANTHER" id="PTHR32305">
    <property type="match status" value="1"/>
</dbReference>
<evidence type="ECO:0000313" key="5">
    <source>
        <dbReference type="EMBL" id="VYT47359.1"/>
    </source>
</evidence>
<name>A0A6N2WZI8_CITAM</name>
<dbReference type="PANTHER" id="PTHR32305:SF15">
    <property type="entry name" value="PROTEIN RHSA-RELATED"/>
    <property type="match status" value="1"/>
</dbReference>
<dbReference type="Pfam" id="PF03527">
    <property type="entry name" value="RHS"/>
    <property type="match status" value="1"/>
</dbReference>